<name>A0A3S8NFA7_9VIRU</name>
<proteinExistence type="predicted"/>
<dbReference type="EMBL" id="MK064565">
    <property type="protein sequence ID" value="AZI75933.1"/>
    <property type="molecule type" value="Genomic_DNA"/>
</dbReference>
<gene>
    <name evidence="1" type="ORF">SBRV1_gp44</name>
</gene>
<reference evidence="1" key="1">
    <citation type="journal article" date="2018" name="Environ. Microbiol.">
        <title>New archaeal viruses discovered by metagenomic analysis of viral communities in enrichment cultures.</title>
        <authorList>
            <person name="Liu Y."/>
            <person name="Brandt D."/>
            <person name="Ishino S."/>
            <person name="Ishino Y."/>
            <person name="Koonin E.V."/>
            <person name="Kalinowski J."/>
            <person name="Krupovic M."/>
            <person name="Prangishvili D."/>
        </authorList>
    </citation>
    <scope>NUCLEOTIDE SEQUENCE [LARGE SCALE GENOMIC DNA]</scope>
</reference>
<protein>
    <submittedName>
        <fullName evidence="1">Uncharacterized protein</fullName>
    </submittedName>
</protein>
<accession>A0A3S8NFA7</accession>
<organism evidence="1">
    <name type="scientific">Sulfolobales Beppu rod-shaped virus 1</name>
    <dbReference type="NCBI Taxonomy" id="2493121"/>
    <lineage>
        <taxon>Viruses</taxon>
        <taxon>Adnaviria</taxon>
        <taxon>Zilligvirae</taxon>
        <taxon>Taleaviricota</taxon>
        <taxon>Tokiviricetes</taxon>
        <taxon>Ligamenvirales</taxon>
        <taxon>Rudiviridae</taxon>
        <taxon>Japarudivirus</taxon>
        <taxon>Japarudivirus beppuense</taxon>
        <taxon>Japarudivirus SBRV1</taxon>
    </lineage>
</organism>
<evidence type="ECO:0000313" key="2">
    <source>
        <dbReference type="Proteomes" id="UP000277970"/>
    </source>
</evidence>
<evidence type="ECO:0000313" key="1">
    <source>
        <dbReference type="EMBL" id="AZI75933.1"/>
    </source>
</evidence>
<sequence length="80" mass="9574">MNKEKALILSQKYGFEINQLLNGEYCVIEEFDEIQIENNKIQFIKYMFSTNNIVYEFDLSEFEKIEIFQGLHETIIVKIT</sequence>
<keyword evidence="2" id="KW-1185">Reference proteome</keyword>
<dbReference type="Proteomes" id="UP000277970">
    <property type="component" value="Segment"/>
</dbReference>